<keyword evidence="3" id="KW-1185">Reference proteome</keyword>
<dbReference type="HOGENOM" id="CLU_1185994_0_0_1"/>
<sequence length="234" mass="26257">MNLLIIGVVLFGATVHQSTAHNYEELLAKLNYERREYAKANNIPNMYKLEWNDELARVVVGYGDYKPNFRYVPAGRNKDAMRFDNWAESLEWAYSKKSDVDEVEEIQELSRMEESSPLLVLERFTSSIRGIGCYPLPTNYTTSNFHNVYSSICLIGPKATNTSQIRGSAGSACGDDDVEDGLCVSKLHGEFKLFELPYPPLPPQRNLQPGPTVDYSVVTIIAPAILPQLVQSNS</sequence>
<dbReference type="InterPro" id="IPR035940">
    <property type="entry name" value="CAP_sf"/>
</dbReference>
<gene>
    <name evidence="2" type="ORF">CRE_05061</name>
</gene>
<dbReference type="eggNOG" id="ENOG502TJWK">
    <property type="taxonomic scope" value="Eukaryota"/>
</dbReference>
<evidence type="ECO:0000256" key="1">
    <source>
        <dbReference type="SAM" id="SignalP"/>
    </source>
</evidence>
<dbReference type="EMBL" id="DS268499">
    <property type="protein sequence ID" value="EFP12835.1"/>
    <property type="molecule type" value="Genomic_DNA"/>
</dbReference>
<reference evidence="2" key="1">
    <citation type="submission" date="2007-07" db="EMBL/GenBank/DDBJ databases">
        <title>PCAP assembly of the Caenorhabditis remanei genome.</title>
        <authorList>
            <consortium name="The Caenorhabditis remanei Sequencing Consortium"/>
            <person name="Wilson R.K."/>
        </authorList>
    </citation>
    <scope>NUCLEOTIDE SEQUENCE [LARGE SCALE GENOMIC DNA]</scope>
    <source>
        <strain evidence="2">PB4641</strain>
    </source>
</reference>
<protein>
    <recommendedName>
        <fullName evidence="4">SCP domain-containing protein</fullName>
    </recommendedName>
</protein>
<proteinExistence type="predicted"/>
<accession>E3MZ04</accession>
<dbReference type="AlphaFoldDB" id="E3MZ04"/>
<feature type="signal peptide" evidence="1">
    <location>
        <begin position="1"/>
        <end position="20"/>
    </location>
</feature>
<dbReference type="InParanoid" id="E3MZ04"/>
<organism evidence="3">
    <name type="scientific">Caenorhabditis remanei</name>
    <name type="common">Caenorhabditis vulgaris</name>
    <dbReference type="NCBI Taxonomy" id="31234"/>
    <lineage>
        <taxon>Eukaryota</taxon>
        <taxon>Metazoa</taxon>
        <taxon>Ecdysozoa</taxon>
        <taxon>Nematoda</taxon>
        <taxon>Chromadorea</taxon>
        <taxon>Rhabditida</taxon>
        <taxon>Rhabditina</taxon>
        <taxon>Rhabditomorpha</taxon>
        <taxon>Rhabditoidea</taxon>
        <taxon>Rhabditidae</taxon>
        <taxon>Peloderinae</taxon>
        <taxon>Caenorhabditis</taxon>
    </lineage>
</organism>
<evidence type="ECO:0000313" key="2">
    <source>
        <dbReference type="EMBL" id="EFP12835.1"/>
    </source>
</evidence>
<feature type="chain" id="PRO_5003175738" description="SCP domain-containing protein" evidence="1">
    <location>
        <begin position="21"/>
        <end position="234"/>
    </location>
</feature>
<dbReference type="Gene3D" id="3.40.33.10">
    <property type="entry name" value="CAP"/>
    <property type="match status" value="1"/>
</dbReference>
<evidence type="ECO:0008006" key="4">
    <source>
        <dbReference type="Google" id="ProtNLM"/>
    </source>
</evidence>
<dbReference type="OMA" id="CYESHAL"/>
<evidence type="ECO:0000313" key="3">
    <source>
        <dbReference type="Proteomes" id="UP000008281"/>
    </source>
</evidence>
<dbReference type="Proteomes" id="UP000008281">
    <property type="component" value="Unassembled WGS sequence"/>
</dbReference>
<dbReference type="SUPFAM" id="SSF55797">
    <property type="entry name" value="PR-1-like"/>
    <property type="match status" value="1"/>
</dbReference>
<name>E3MZ04_CAERE</name>
<keyword evidence="1" id="KW-0732">Signal</keyword>